<reference evidence="2 3" key="1">
    <citation type="submission" date="2015-08" db="EMBL/GenBank/DDBJ databases">
        <title>Next Generation Sequencing and Analysis of the Genome of Puccinia sorghi L Schw, the Causal Agent of Maize Common Rust.</title>
        <authorList>
            <person name="Rochi L."/>
            <person name="Burguener G."/>
            <person name="Darino M."/>
            <person name="Turjanski A."/>
            <person name="Kreff E."/>
            <person name="Dieguez M.J."/>
            <person name="Sacco F."/>
        </authorList>
    </citation>
    <scope>NUCLEOTIDE SEQUENCE [LARGE SCALE GENOMIC DNA]</scope>
    <source>
        <strain evidence="2 3">RO10H11247</strain>
    </source>
</reference>
<gene>
    <name evidence="2" type="ORF">VP01_92g3</name>
</gene>
<evidence type="ECO:0000313" key="3">
    <source>
        <dbReference type="Proteomes" id="UP000037035"/>
    </source>
</evidence>
<dbReference type="AlphaFoldDB" id="A0A0L6U709"/>
<evidence type="ECO:0000256" key="1">
    <source>
        <dbReference type="SAM" id="Phobius"/>
    </source>
</evidence>
<feature type="transmembrane region" description="Helical" evidence="1">
    <location>
        <begin position="446"/>
        <end position="468"/>
    </location>
</feature>
<proteinExistence type="predicted"/>
<keyword evidence="1" id="KW-1133">Transmembrane helix</keyword>
<protein>
    <submittedName>
        <fullName evidence="2">Uncharacterized protein</fullName>
    </submittedName>
</protein>
<feature type="transmembrane region" description="Helical" evidence="1">
    <location>
        <begin position="338"/>
        <end position="358"/>
    </location>
</feature>
<feature type="transmembrane region" description="Helical" evidence="1">
    <location>
        <begin position="417"/>
        <end position="440"/>
    </location>
</feature>
<name>A0A0L6U709_9BASI</name>
<sequence>MISIGTRFCPDLIRPIRSHLTSRQTKISVLLYHMRNKTLNSFINHHSIVLVDDLVSMHSAVQHSMCSAANWEKVMLQILQDFASGRKAMLTVKWNNNATQIWKRKKNCYTNGWGYHPQLHAKVCLPRNHALSYKRGGGGGGGGVARTHLHLILDRLLGPEYLAEQNWRLFFQGALEHLPGHTFIVPAKSKHLWEAIKEPVSAYFFKSGTDNPNYMSLCLKKDERIRLGNSHTVVDAISVELIAKTLFFFCSCYSLVFPFLSPVFLVLIVIYLLCCFFIILSTSLKLSLQSQIHHSISFHHTRSTTSISHLSSNHHLLKSPSSSETWPCHLLFDQPIQLILSSFSVLFHLFLVFFQSHFSSYLYSSHSMITVVHLNFSLSRYFIHLIFCFSVVALLSAGGHAKKICMTQLRASTMPGAAGTVSVLAPNTCLAQLCWAHPLFPHPSRPGFPGLCLILFLFLGFPQVRIMLHWRPVMGRLEFNKQQQMGYTSMIYKEKRWNHIIGDNGGAVRQGGDVCAACTKGERERRKSGGGYMVLLGTEKVTLSTRSTNACQISPKITLIYCIIILLIITNIITLFLFWGGGKLFFFNVCYQGLSCVTSRSAPARLVVCATQGPRDRRGSKRDKK</sequence>
<accession>A0A0L6U709</accession>
<organism evidence="2 3">
    <name type="scientific">Puccinia sorghi</name>
    <dbReference type="NCBI Taxonomy" id="27349"/>
    <lineage>
        <taxon>Eukaryota</taxon>
        <taxon>Fungi</taxon>
        <taxon>Dikarya</taxon>
        <taxon>Basidiomycota</taxon>
        <taxon>Pucciniomycotina</taxon>
        <taxon>Pucciniomycetes</taxon>
        <taxon>Pucciniales</taxon>
        <taxon>Pucciniaceae</taxon>
        <taxon>Puccinia</taxon>
    </lineage>
</organism>
<evidence type="ECO:0000313" key="2">
    <source>
        <dbReference type="EMBL" id="KNZ44298.1"/>
    </source>
</evidence>
<keyword evidence="1" id="KW-0472">Membrane</keyword>
<keyword evidence="1" id="KW-0812">Transmembrane</keyword>
<comment type="caution">
    <text evidence="2">The sequence shown here is derived from an EMBL/GenBank/DDBJ whole genome shotgun (WGS) entry which is preliminary data.</text>
</comment>
<feature type="transmembrane region" description="Helical" evidence="1">
    <location>
        <begin position="255"/>
        <end position="280"/>
    </location>
</feature>
<dbReference type="Proteomes" id="UP000037035">
    <property type="component" value="Unassembled WGS sequence"/>
</dbReference>
<dbReference type="EMBL" id="LAVV01014938">
    <property type="protein sequence ID" value="KNZ44298.1"/>
    <property type="molecule type" value="Genomic_DNA"/>
</dbReference>
<keyword evidence="3" id="KW-1185">Reference proteome</keyword>
<feature type="transmembrane region" description="Helical" evidence="1">
    <location>
        <begin position="559"/>
        <end position="579"/>
    </location>
</feature>
<dbReference type="VEuPathDB" id="FungiDB:VP01_92g3"/>
<feature type="transmembrane region" description="Helical" evidence="1">
    <location>
        <begin position="378"/>
        <end position="397"/>
    </location>
</feature>